<dbReference type="SUPFAM" id="SSF51735">
    <property type="entry name" value="NAD(P)-binding Rossmann-fold domains"/>
    <property type="match status" value="1"/>
</dbReference>
<protein>
    <submittedName>
        <fullName evidence="4">3-hydroxyisobutyrate dehydrogenase</fullName>
        <ecNumber evidence="4">1.1.1.31</ecNumber>
    </submittedName>
</protein>
<dbReference type="PIRSF" id="PIRSF000103">
    <property type="entry name" value="HIBADH"/>
    <property type="match status" value="1"/>
</dbReference>
<dbReference type="EMBL" id="JACJID010000010">
    <property type="protein sequence ID" value="MBA8932055.1"/>
    <property type="molecule type" value="Genomic_DNA"/>
</dbReference>
<dbReference type="InterPro" id="IPR008927">
    <property type="entry name" value="6-PGluconate_DH-like_C_sf"/>
</dbReference>
<dbReference type="SUPFAM" id="SSF48179">
    <property type="entry name" value="6-phosphogluconate dehydrogenase C-terminal domain-like"/>
    <property type="match status" value="1"/>
</dbReference>
<proteinExistence type="inferred from homology"/>
<evidence type="ECO:0000313" key="5">
    <source>
        <dbReference type="Proteomes" id="UP000517916"/>
    </source>
</evidence>
<dbReference type="PANTHER" id="PTHR43060">
    <property type="entry name" value="3-HYDROXYISOBUTYRATE DEHYDROGENASE-LIKE 1, MITOCHONDRIAL-RELATED"/>
    <property type="match status" value="1"/>
</dbReference>
<dbReference type="RefSeq" id="WP_025357093.1">
    <property type="nucleotide sequence ID" value="NZ_BAAABQ010000042.1"/>
</dbReference>
<dbReference type="GO" id="GO:0008442">
    <property type="term" value="F:3-hydroxyisobutyrate dehydrogenase activity"/>
    <property type="evidence" value="ECO:0007669"/>
    <property type="project" value="UniProtKB-EC"/>
</dbReference>
<organism evidence="4 5">
    <name type="scientific">Kutzneria viridogrisea</name>
    <dbReference type="NCBI Taxonomy" id="47990"/>
    <lineage>
        <taxon>Bacteria</taxon>
        <taxon>Bacillati</taxon>
        <taxon>Actinomycetota</taxon>
        <taxon>Actinomycetes</taxon>
        <taxon>Pseudonocardiales</taxon>
        <taxon>Pseudonocardiaceae</taxon>
        <taxon>Kutzneria</taxon>
    </lineage>
</organism>
<dbReference type="Gene3D" id="3.40.50.720">
    <property type="entry name" value="NAD(P)-binding Rossmann-like Domain"/>
    <property type="match status" value="1"/>
</dbReference>
<accession>A0ABR6BZD2</accession>
<evidence type="ECO:0000256" key="1">
    <source>
        <dbReference type="ARBA" id="ARBA00009080"/>
    </source>
</evidence>
<dbReference type="InterPro" id="IPR006115">
    <property type="entry name" value="6PGDH_NADP-bd"/>
</dbReference>
<dbReference type="Proteomes" id="UP000517916">
    <property type="component" value="Unassembled WGS sequence"/>
</dbReference>
<name>A0ABR6BZD2_9PSEU</name>
<keyword evidence="5" id="KW-1185">Reference proteome</keyword>
<keyword evidence="2 4" id="KW-0560">Oxidoreductase</keyword>
<evidence type="ECO:0000313" key="4">
    <source>
        <dbReference type="EMBL" id="MBA8932055.1"/>
    </source>
</evidence>
<dbReference type="PANTHER" id="PTHR43060:SF15">
    <property type="entry name" value="3-HYDROXYISOBUTYRATE DEHYDROGENASE-LIKE 1, MITOCHONDRIAL-RELATED"/>
    <property type="match status" value="1"/>
</dbReference>
<dbReference type="InterPro" id="IPR013328">
    <property type="entry name" value="6PGD_dom2"/>
</dbReference>
<gene>
    <name evidence="4" type="ORF">BC739_009314</name>
</gene>
<evidence type="ECO:0000259" key="3">
    <source>
        <dbReference type="Pfam" id="PF03446"/>
    </source>
</evidence>
<comment type="caution">
    <text evidence="4">The sequence shown here is derived from an EMBL/GenBank/DDBJ whole genome shotgun (WGS) entry which is preliminary data.</text>
</comment>
<comment type="similarity">
    <text evidence="1">Belongs to the HIBADH-related family.</text>
</comment>
<dbReference type="InterPro" id="IPR036291">
    <property type="entry name" value="NAD(P)-bd_dom_sf"/>
</dbReference>
<dbReference type="EC" id="1.1.1.31" evidence="4"/>
<evidence type="ECO:0000256" key="2">
    <source>
        <dbReference type="ARBA" id="ARBA00023002"/>
    </source>
</evidence>
<reference evidence="4 5" key="1">
    <citation type="submission" date="2020-08" db="EMBL/GenBank/DDBJ databases">
        <title>Genomic Encyclopedia of Archaeal and Bacterial Type Strains, Phase II (KMG-II): from individual species to whole genera.</title>
        <authorList>
            <person name="Goeker M."/>
        </authorList>
    </citation>
    <scope>NUCLEOTIDE SEQUENCE [LARGE SCALE GENOMIC DNA]</scope>
    <source>
        <strain evidence="4 5">DSM 43850</strain>
    </source>
</reference>
<dbReference type="InterPro" id="IPR015815">
    <property type="entry name" value="HIBADH-related"/>
</dbReference>
<dbReference type="Pfam" id="PF03446">
    <property type="entry name" value="NAD_binding_2"/>
    <property type="match status" value="1"/>
</dbReference>
<feature type="domain" description="6-phosphogluconate dehydrogenase NADP-binding" evidence="3">
    <location>
        <begin position="37"/>
        <end position="191"/>
    </location>
</feature>
<dbReference type="Gene3D" id="1.10.1040.10">
    <property type="entry name" value="N-(1-d-carboxylethyl)-l-norvaline Dehydrogenase, domain 2"/>
    <property type="match status" value="1"/>
</dbReference>
<sequence length="296" mass="30514">MSTTLALATGARTRDLVGARIGRSAALLNPTPAQQPVAVIGRGRLASGIAERLLDHDFEVRVWNRSPTRARRLAVLGARVTSTPAEAASGAGALLLCASGSEDLRAALHGPGGVLAEDTVHGVLVCMSAVSPQEVKALALMTDAVVDVGVLGTANQARAGRLQLYTGGRWKEVREIARILDPLAHRVKHVGPLGAGTLVKLLSSVWHEVGVQLIAELSALGGAAGLSQSVVAEALRETDVGEPVLASEAVWQDHKRVRTASAVSPLAAAVAEADRSDLPLPLVRRASQTAAPSAGS</sequence>